<gene>
    <name evidence="7" type="ORF">UJA718_LOCUS42797</name>
</gene>
<organism evidence="7 8">
    <name type="scientific">Rotaria socialis</name>
    <dbReference type="NCBI Taxonomy" id="392032"/>
    <lineage>
        <taxon>Eukaryota</taxon>
        <taxon>Metazoa</taxon>
        <taxon>Spiralia</taxon>
        <taxon>Gnathifera</taxon>
        <taxon>Rotifera</taxon>
        <taxon>Eurotatoria</taxon>
        <taxon>Bdelloidea</taxon>
        <taxon>Philodinida</taxon>
        <taxon>Philodinidae</taxon>
        <taxon>Rotaria</taxon>
    </lineage>
</organism>
<proteinExistence type="inferred from homology"/>
<dbReference type="Pfam" id="PF01619">
    <property type="entry name" value="Pro_dh"/>
    <property type="match status" value="1"/>
</dbReference>
<dbReference type="InterPro" id="IPR002872">
    <property type="entry name" value="Proline_DH_dom"/>
</dbReference>
<dbReference type="PANTHER" id="PTHR13914:SF0">
    <property type="entry name" value="PROLINE DEHYDROGENASE 1, MITOCHONDRIAL"/>
    <property type="match status" value="1"/>
</dbReference>
<evidence type="ECO:0000256" key="1">
    <source>
        <dbReference type="ARBA" id="ARBA00004739"/>
    </source>
</evidence>
<keyword evidence="5" id="KW-0274">FAD</keyword>
<reference evidence="7" key="1">
    <citation type="submission" date="2021-02" db="EMBL/GenBank/DDBJ databases">
        <authorList>
            <person name="Nowell W R."/>
        </authorList>
    </citation>
    <scope>NUCLEOTIDE SEQUENCE</scope>
</reference>
<dbReference type="InterPro" id="IPR029041">
    <property type="entry name" value="FAD-linked_oxidoreductase-like"/>
</dbReference>
<keyword evidence="3 5" id="KW-0560">Oxidoreductase</keyword>
<evidence type="ECO:0000256" key="4">
    <source>
        <dbReference type="ARBA" id="ARBA00023062"/>
    </source>
</evidence>
<dbReference type="Proteomes" id="UP000663873">
    <property type="component" value="Unassembled WGS sequence"/>
</dbReference>
<comment type="similarity">
    <text evidence="2 5">Belongs to the proline oxidase family.</text>
</comment>
<evidence type="ECO:0000256" key="2">
    <source>
        <dbReference type="ARBA" id="ARBA00005869"/>
    </source>
</evidence>
<dbReference type="Gene3D" id="3.20.20.220">
    <property type="match status" value="1"/>
</dbReference>
<feature type="domain" description="Proline dehydrogenase" evidence="6">
    <location>
        <begin position="3"/>
        <end position="85"/>
    </location>
</feature>
<comment type="function">
    <text evidence="5">Converts proline to delta-1-pyrroline-5-carboxylate.</text>
</comment>
<dbReference type="EC" id="1.5.5.2" evidence="5"/>
<dbReference type="InterPro" id="IPR015659">
    <property type="entry name" value="Proline_oxidase"/>
</dbReference>
<dbReference type="GO" id="GO:0004657">
    <property type="term" value="F:proline dehydrogenase activity"/>
    <property type="evidence" value="ECO:0007669"/>
    <property type="project" value="UniProtKB-EC"/>
</dbReference>
<dbReference type="PANTHER" id="PTHR13914">
    <property type="entry name" value="PROLINE OXIDASE"/>
    <property type="match status" value="1"/>
</dbReference>
<dbReference type="AlphaFoldDB" id="A0A821R587"/>
<keyword evidence="8" id="KW-1185">Reference proteome</keyword>
<dbReference type="GO" id="GO:0010133">
    <property type="term" value="P:L-proline catabolic process to L-glutamate"/>
    <property type="evidence" value="ECO:0007669"/>
    <property type="project" value="TreeGrafter"/>
</dbReference>
<dbReference type="GO" id="GO:0071949">
    <property type="term" value="F:FAD binding"/>
    <property type="evidence" value="ECO:0007669"/>
    <property type="project" value="TreeGrafter"/>
</dbReference>
<evidence type="ECO:0000256" key="3">
    <source>
        <dbReference type="ARBA" id="ARBA00023002"/>
    </source>
</evidence>
<evidence type="ECO:0000313" key="8">
    <source>
        <dbReference type="Proteomes" id="UP000663873"/>
    </source>
</evidence>
<comment type="pathway">
    <text evidence="1">Amino-acid degradation; L-proline degradation into L-glutamate; L-glutamate from L-proline: step 1/2.</text>
</comment>
<comment type="caution">
    <text evidence="7">The sequence shown here is derived from an EMBL/GenBank/DDBJ whole genome shotgun (WGS) entry which is preliminary data.</text>
</comment>
<evidence type="ECO:0000256" key="5">
    <source>
        <dbReference type="RuleBase" id="RU364054"/>
    </source>
</evidence>
<dbReference type="SUPFAM" id="SSF51730">
    <property type="entry name" value="FAD-linked oxidoreductase"/>
    <property type="match status" value="1"/>
</dbReference>
<sequence>MYHTCFDKVLQNIVKRQPKNVRVMIASHNEDTVRYAIQKMKEYDIHHDSSIVSFASLHGMSDYIAFTLANSGYQTYKYLPYGPIEA</sequence>
<comment type="catalytic activity">
    <reaction evidence="5">
        <text>L-proline + a quinone = (S)-1-pyrroline-5-carboxylate + a quinol + H(+)</text>
        <dbReference type="Rhea" id="RHEA:23784"/>
        <dbReference type="ChEBI" id="CHEBI:15378"/>
        <dbReference type="ChEBI" id="CHEBI:17388"/>
        <dbReference type="ChEBI" id="CHEBI:24646"/>
        <dbReference type="ChEBI" id="CHEBI:60039"/>
        <dbReference type="ChEBI" id="CHEBI:132124"/>
        <dbReference type="EC" id="1.5.5.2"/>
    </reaction>
</comment>
<evidence type="ECO:0000259" key="6">
    <source>
        <dbReference type="Pfam" id="PF01619"/>
    </source>
</evidence>
<protein>
    <recommendedName>
        <fullName evidence="5">Proline dehydrogenase</fullName>
        <ecNumber evidence="5">1.5.5.2</ecNumber>
    </recommendedName>
</protein>
<feature type="non-terminal residue" evidence="7">
    <location>
        <position position="1"/>
    </location>
</feature>
<name>A0A821R587_9BILA</name>
<accession>A0A821R587</accession>
<evidence type="ECO:0000313" key="7">
    <source>
        <dbReference type="EMBL" id="CAF4835335.1"/>
    </source>
</evidence>
<dbReference type="EMBL" id="CAJOBP010056557">
    <property type="protein sequence ID" value="CAF4835335.1"/>
    <property type="molecule type" value="Genomic_DNA"/>
</dbReference>
<comment type="cofactor">
    <cofactor evidence="5">
        <name>FAD</name>
        <dbReference type="ChEBI" id="CHEBI:57692"/>
    </cofactor>
</comment>
<dbReference type="GO" id="GO:0005739">
    <property type="term" value="C:mitochondrion"/>
    <property type="evidence" value="ECO:0007669"/>
    <property type="project" value="TreeGrafter"/>
</dbReference>
<keyword evidence="5" id="KW-0285">Flavoprotein</keyword>
<keyword evidence="4 5" id="KW-0642">Proline metabolism</keyword>